<keyword evidence="3" id="KW-1185">Reference proteome</keyword>
<comment type="caution">
    <text evidence="2">The sequence shown here is derived from an EMBL/GenBank/DDBJ whole genome shotgun (WGS) entry which is preliminary data.</text>
</comment>
<gene>
    <name evidence="2" type="ORF">CCMP2556_LOCUS47810</name>
</gene>
<reference evidence="2 3" key="1">
    <citation type="submission" date="2024-02" db="EMBL/GenBank/DDBJ databases">
        <authorList>
            <person name="Chen Y."/>
            <person name="Shah S."/>
            <person name="Dougan E. K."/>
            <person name="Thang M."/>
            <person name="Chan C."/>
        </authorList>
    </citation>
    <scope>NUCLEOTIDE SEQUENCE [LARGE SCALE GENOMIC DNA]</scope>
</reference>
<evidence type="ECO:0000256" key="1">
    <source>
        <dbReference type="SAM" id="MobiDB-lite"/>
    </source>
</evidence>
<sequence>MYQIRDLSFLLDHHGPGHLRASPFLQVLVEYTDDELRETLKVATTGKLGSSDAILAKGLKYKEAQFHGEVAFARHVERLVLPKVDKYIDREDDIKAVCSKNGWEWCWMEEEKERREKLEAEDKASDDKINAWRAKLKAMAEGPNDDVTVPAGFCKKGCGKPVAPGLTKNGNPYKTCCRGCALGFGHDLRCGLKAPPRRDGHWTPAVVVVPREVTMTPDAMETMPQTVYEDLCPSGFYCAEATTFVNRYKFRCPIGFYCPEGTGARKDLKRWLQEGDVFFFKRDFYLSQKVAQFCLRQIMRNRFEFVALEQQRLARAWMPKSSTVFGGGEGNRSGEGGEGIGGRIHGDWSNR</sequence>
<evidence type="ECO:0000313" key="2">
    <source>
        <dbReference type="EMBL" id="CAK9101411.1"/>
    </source>
</evidence>
<dbReference type="Proteomes" id="UP001642484">
    <property type="component" value="Unassembled WGS sequence"/>
</dbReference>
<proteinExistence type="predicted"/>
<feature type="region of interest" description="Disordered" evidence="1">
    <location>
        <begin position="328"/>
        <end position="351"/>
    </location>
</feature>
<feature type="compositionally biased region" description="Gly residues" evidence="1">
    <location>
        <begin position="328"/>
        <end position="343"/>
    </location>
</feature>
<dbReference type="EMBL" id="CAXAMN010026228">
    <property type="protein sequence ID" value="CAK9101411.1"/>
    <property type="molecule type" value="Genomic_DNA"/>
</dbReference>
<evidence type="ECO:0000313" key="3">
    <source>
        <dbReference type="Proteomes" id="UP001642484"/>
    </source>
</evidence>
<protein>
    <submittedName>
        <fullName evidence="2">Uncharacterized protein</fullName>
    </submittedName>
</protein>
<name>A0ABP0RQE3_9DINO</name>
<organism evidence="2 3">
    <name type="scientific">Durusdinium trenchii</name>
    <dbReference type="NCBI Taxonomy" id="1381693"/>
    <lineage>
        <taxon>Eukaryota</taxon>
        <taxon>Sar</taxon>
        <taxon>Alveolata</taxon>
        <taxon>Dinophyceae</taxon>
        <taxon>Suessiales</taxon>
        <taxon>Symbiodiniaceae</taxon>
        <taxon>Durusdinium</taxon>
    </lineage>
</organism>
<accession>A0ABP0RQE3</accession>